<dbReference type="STRING" id="1284197.S8BBB2"/>
<dbReference type="Proteomes" id="UP000015100">
    <property type="component" value="Unassembled WGS sequence"/>
</dbReference>
<proteinExistence type="predicted"/>
<protein>
    <recommendedName>
        <fullName evidence="1">Dienelactone hydrolase domain-containing protein</fullName>
    </recommendedName>
</protein>
<dbReference type="GO" id="GO:0016787">
    <property type="term" value="F:hydrolase activity"/>
    <property type="evidence" value="ECO:0007669"/>
    <property type="project" value="InterPro"/>
</dbReference>
<dbReference type="InterPro" id="IPR021986">
    <property type="entry name" value="Spherulin4"/>
</dbReference>
<evidence type="ECO:0000313" key="2">
    <source>
        <dbReference type="EMBL" id="EPS36433.1"/>
    </source>
</evidence>
<dbReference type="InterPro" id="IPR029058">
    <property type="entry name" value="AB_hydrolase_fold"/>
</dbReference>
<dbReference type="AlphaFoldDB" id="S8BBB2"/>
<evidence type="ECO:0000313" key="3">
    <source>
        <dbReference type="Proteomes" id="UP000015100"/>
    </source>
</evidence>
<reference evidence="2 3" key="1">
    <citation type="journal article" date="2013" name="PLoS Genet.">
        <title>Genomic mechanisms accounting for the adaptation to parasitism in nematode-trapping fungi.</title>
        <authorList>
            <person name="Meerupati T."/>
            <person name="Andersson K.M."/>
            <person name="Friman E."/>
            <person name="Kumar D."/>
            <person name="Tunlid A."/>
            <person name="Ahren D."/>
        </authorList>
    </citation>
    <scope>NUCLEOTIDE SEQUENCE [LARGE SCALE GENOMIC DNA]</scope>
    <source>
        <strain evidence="2 3">CBS 200.50</strain>
    </source>
</reference>
<dbReference type="Pfam" id="PF12138">
    <property type="entry name" value="Spherulin4"/>
    <property type="match status" value="1"/>
</dbReference>
<dbReference type="Gene3D" id="3.40.50.1820">
    <property type="entry name" value="alpha/beta hydrolase"/>
    <property type="match status" value="1"/>
</dbReference>
<keyword evidence="3" id="KW-1185">Reference proteome</keyword>
<dbReference type="HOGENOM" id="CLU_580050_0_0_1"/>
<feature type="domain" description="Dienelactone hydrolase" evidence="1">
    <location>
        <begin position="35"/>
        <end position="247"/>
    </location>
</feature>
<dbReference type="EMBL" id="AQGS01000906">
    <property type="protein sequence ID" value="EPS36433.1"/>
    <property type="molecule type" value="Genomic_DNA"/>
</dbReference>
<gene>
    <name evidence="2" type="ORF">H072_10024</name>
</gene>
<dbReference type="PANTHER" id="PTHR47668">
    <property type="entry name" value="DIENELACTONE HYDROLASE FAMILY PROTEIN (AFU_ORTHOLOGUE AFUA_6G01940)"/>
    <property type="match status" value="1"/>
</dbReference>
<organism evidence="2 3">
    <name type="scientific">Dactylellina haptotyla (strain CBS 200.50)</name>
    <name type="common">Nematode-trapping fungus</name>
    <name type="synonym">Monacrosporium haptotylum</name>
    <dbReference type="NCBI Taxonomy" id="1284197"/>
    <lineage>
        <taxon>Eukaryota</taxon>
        <taxon>Fungi</taxon>
        <taxon>Dikarya</taxon>
        <taxon>Ascomycota</taxon>
        <taxon>Pezizomycotina</taxon>
        <taxon>Orbiliomycetes</taxon>
        <taxon>Orbiliales</taxon>
        <taxon>Orbiliaceae</taxon>
        <taxon>Dactylellina</taxon>
    </lineage>
</organism>
<dbReference type="OrthoDB" id="2147163at2759"/>
<name>S8BBB2_DACHA</name>
<comment type="caution">
    <text evidence="2">The sequence shown here is derived from an EMBL/GenBank/DDBJ whole genome shotgun (WGS) entry which is preliminary data.</text>
</comment>
<sequence>MASEPSQACMCTPPVKLEGYGAEGVYQEIDGLKLYVTGPADPKFAIVFVYDAYGYSDQVFIAADLLSKLTGALCIMPDVLAEGAIPAGTNLSAIPEEDKKMYVGRFRGKVNGFKEIPDQVLTGIKAWKAKWPSVEKWAAFGLCFGAKVVALTSREGTPFVVSGQAHPSSMAPEDPKLISIPHICLASKAEDVAAIENYKATINGESHVETYSDNIHGWMGGRANLLNADEKAAFEKGYKQVATFFGKLDNHSYSGIHWTIIINPSDGPGDKLNSDYNGNLRRLSAAPNVDTVGYVFTDYGRRSIADVEADVAKYAGWGLLNGIFFDETPQGHNQTINDPVAYLTTITNKVRSTNAFRGPESLVIHNPGTPSLNPEVLGLGQNFTIIIEDTLSAYETSVDQQGISTISTNTSRTELGCLIHSVPEDTRFATLLAQLSHSFEHIFLTDRDAAYYNEYGGTWDMFVNSTSLMYS</sequence>
<dbReference type="Pfam" id="PF01738">
    <property type="entry name" value="DLH"/>
    <property type="match status" value="1"/>
</dbReference>
<dbReference type="eggNOG" id="KOG3043">
    <property type="taxonomic scope" value="Eukaryota"/>
</dbReference>
<dbReference type="PANTHER" id="PTHR47668:SF1">
    <property type="entry name" value="DIENELACTONE HYDROLASE DOMAIN-CONTAINING PROTEIN-RELATED"/>
    <property type="match status" value="1"/>
</dbReference>
<dbReference type="SUPFAM" id="SSF53474">
    <property type="entry name" value="alpha/beta-Hydrolases"/>
    <property type="match status" value="1"/>
</dbReference>
<accession>S8BBB2</accession>
<evidence type="ECO:0000259" key="1">
    <source>
        <dbReference type="Pfam" id="PF01738"/>
    </source>
</evidence>
<reference evidence="3" key="2">
    <citation type="submission" date="2013-04" db="EMBL/GenBank/DDBJ databases">
        <title>Genomic mechanisms accounting for the adaptation to parasitism in nematode-trapping fungi.</title>
        <authorList>
            <person name="Ahren D.G."/>
        </authorList>
    </citation>
    <scope>NUCLEOTIDE SEQUENCE [LARGE SCALE GENOMIC DNA]</scope>
    <source>
        <strain evidence="3">CBS 200.50</strain>
    </source>
</reference>
<dbReference type="InterPro" id="IPR002925">
    <property type="entry name" value="Dienelactn_hydro"/>
</dbReference>